<keyword evidence="13" id="KW-1185">Reference proteome</keyword>
<dbReference type="PROSITE" id="PS50157">
    <property type="entry name" value="ZINC_FINGER_C2H2_2"/>
    <property type="match status" value="8"/>
</dbReference>
<evidence type="ECO:0000256" key="2">
    <source>
        <dbReference type="ARBA" id="ARBA00010331"/>
    </source>
</evidence>
<keyword evidence="3" id="KW-0479">Metal-binding</keyword>
<dbReference type="PANTHER" id="PTHR24399">
    <property type="entry name" value="ZINC FINGER AND BTB DOMAIN-CONTAINING"/>
    <property type="match status" value="1"/>
</dbReference>
<keyword evidence="9" id="KW-0539">Nucleus</keyword>
<evidence type="ECO:0000256" key="1">
    <source>
        <dbReference type="ARBA" id="ARBA00004123"/>
    </source>
</evidence>
<evidence type="ECO:0000313" key="12">
    <source>
        <dbReference type="EMBL" id="CAB3252193.1"/>
    </source>
</evidence>
<dbReference type="InterPro" id="IPR013087">
    <property type="entry name" value="Znf_C2H2_type"/>
</dbReference>
<dbReference type="FunFam" id="3.30.160.60:FF:000736">
    <property type="entry name" value="Zinc finger protein 423"/>
    <property type="match status" value="1"/>
</dbReference>
<dbReference type="FunFam" id="3.30.160.60:FF:000624">
    <property type="entry name" value="zinc finger protein 697"/>
    <property type="match status" value="1"/>
</dbReference>
<evidence type="ECO:0000256" key="5">
    <source>
        <dbReference type="ARBA" id="ARBA00022771"/>
    </source>
</evidence>
<comment type="similarity">
    <text evidence="2">Belongs to the PPase class C family. Prune subfamily.</text>
</comment>
<dbReference type="Proteomes" id="UP000494106">
    <property type="component" value="Unassembled WGS sequence"/>
</dbReference>
<dbReference type="Gene3D" id="3.90.1640.10">
    <property type="entry name" value="inorganic pyrophosphatase (n-terminal core)"/>
    <property type="match status" value="1"/>
</dbReference>
<feature type="domain" description="C2H2-type" evidence="11">
    <location>
        <begin position="854"/>
        <end position="881"/>
    </location>
</feature>
<dbReference type="EMBL" id="CADEBC010000553">
    <property type="protein sequence ID" value="CAB3252193.1"/>
    <property type="molecule type" value="Genomic_DNA"/>
</dbReference>
<dbReference type="SMART" id="SM00355">
    <property type="entry name" value="ZnF_C2H2"/>
    <property type="match status" value="8"/>
</dbReference>
<dbReference type="SUPFAM" id="SSF57667">
    <property type="entry name" value="beta-beta-alpha zinc fingers"/>
    <property type="match status" value="6"/>
</dbReference>
<evidence type="ECO:0000256" key="6">
    <source>
        <dbReference type="ARBA" id="ARBA00022833"/>
    </source>
</evidence>
<evidence type="ECO:0000313" key="13">
    <source>
        <dbReference type="Proteomes" id="UP000494106"/>
    </source>
</evidence>
<dbReference type="GO" id="GO:0001227">
    <property type="term" value="F:DNA-binding transcription repressor activity, RNA polymerase II-specific"/>
    <property type="evidence" value="ECO:0007669"/>
    <property type="project" value="TreeGrafter"/>
</dbReference>
<dbReference type="PANTHER" id="PTHR24399:SF23">
    <property type="entry name" value="C2H2-TYPE DOMAIN-CONTAINING PROTEIN"/>
    <property type="match status" value="1"/>
</dbReference>
<keyword evidence="6" id="KW-0862">Zinc</keyword>
<evidence type="ECO:0000256" key="10">
    <source>
        <dbReference type="PROSITE-ProRule" id="PRU00042"/>
    </source>
</evidence>
<dbReference type="InterPro" id="IPR004097">
    <property type="entry name" value="DHHA2"/>
</dbReference>
<comment type="caution">
    <text evidence="12">The sequence shown here is derived from an EMBL/GenBank/DDBJ whole genome shotgun (WGS) entry which is preliminary data.</text>
</comment>
<feature type="domain" description="C2H2-type" evidence="11">
    <location>
        <begin position="796"/>
        <end position="824"/>
    </location>
</feature>
<dbReference type="OrthoDB" id="374045at2759"/>
<dbReference type="Pfam" id="PF00096">
    <property type="entry name" value="zf-C2H2"/>
    <property type="match status" value="4"/>
</dbReference>
<dbReference type="GO" id="GO:0008270">
    <property type="term" value="F:zinc ion binding"/>
    <property type="evidence" value="ECO:0007669"/>
    <property type="project" value="UniProtKB-KW"/>
</dbReference>
<feature type="domain" description="C2H2-type" evidence="11">
    <location>
        <begin position="910"/>
        <end position="937"/>
    </location>
</feature>
<evidence type="ECO:0000256" key="3">
    <source>
        <dbReference type="ARBA" id="ARBA00022723"/>
    </source>
</evidence>
<proteinExistence type="inferred from homology"/>
<feature type="domain" description="C2H2-type" evidence="11">
    <location>
        <begin position="688"/>
        <end position="715"/>
    </location>
</feature>
<comment type="subcellular location">
    <subcellularLocation>
        <location evidence="1">Nucleus</location>
    </subcellularLocation>
</comment>
<keyword evidence="5 10" id="KW-0863">Zinc-finger</keyword>
<accession>A0A8S1B2Y0</accession>
<evidence type="ECO:0000256" key="7">
    <source>
        <dbReference type="ARBA" id="ARBA00023015"/>
    </source>
</evidence>
<dbReference type="AlphaFoldDB" id="A0A8S1B2Y0"/>
<keyword evidence="4" id="KW-0677">Repeat</keyword>
<dbReference type="FunFam" id="3.30.160.60:FF:000065">
    <property type="entry name" value="B-cell CLL/lymphoma 6, member B"/>
    <property type="match status" value="1"/>
</dbReference>
<organism evidence="12 13">
    <name type="scientific">Arctia plantaginis</name>
    <name type="common">Wood tiger moth</name>
    <name type="synonym">Phalaena plantaginis</name>
    <dbReference type="NCBI Taxonomy" id="874455"/>
    <lineage>
        <taxon>Eukaryota</taxon>
        <taxon>Metazoa</taxon>
        <taxon>Ecdysozoa</taxon>
        <taxon>Arthropoda</taxon>
        <taxon>Hexapoda</taxon>
        <taxon>Insecta</taxon>
        <taxon>Pterygota</taxon>
        <taxon>Neoptera</taxon>
        <taxon>Endopterygota</taxon>
        <taxon>Lepidoptera</taxon>
        <taxon>Glossata</taxon>
        <taxon>Ditrysia</taxon>
        <taxon>Noctuoidea</taxon>
        <taxon>Erebidae</taxon>
        <taxon>Arctiinae</taxon>
        <taxon>Arctia</taxon>
    </lineage>
</organism>
<feature type="domain" description="C2H2-type" evidence="11">
    <location>
        <begin position="768"/>
        <end position="795"/>
    </location>
</feature>
<dbReference type="FunFam" id="3.30.160.60:FF:001498">
    <property type="entry name" value="Zinc finger protein 404"/>
    <property type="match status" value="1"/>
</dbReference>
<dbReference type="SUPFAM" id="SSF64182">
    <property type="entry name" value="DHH phosphoesterases"/>
    <property type="match status" value="1"/>
</dbReference>
<evidence type="ECO:0000256" key="4">
    <source>
        <dbReference type="ARBA" id="ARBA00022737"/>
    </source>
</evidence>
<dbReference type="Gene3D" id="3.30.160.60">
    <property type="entry name" value="Classic Zinc Finger"/>
    <property type="match status" value="8"/>
</dbReference>
<dbReference type="InterPro" id="IPR036236">
    <property type="entry name" value="Znf_C2H2_sf"/>
</dbReference>
<reference evidence="12 13" key="1">
    <citation type="submission" date="2020-04" db="EMBL/GenBank/DDBJ databases">
        <authorList>
            <person name="Wallbank WR R."/>
            <person name="Pardo Diaz C."/>
            <person name="Kozak K."/>
            <person name="Martin S."/>
            <person name="Jiggins C."/>
            <person name="Moest M."/>
            <person name="Warren A I."/>
            <person name="Byers J.R.P. K."/>
            <person name="Montejo-Kovacevich G."/>
            <person name="Yen C E."/>
        </authorList>
    </citation>
    <scope>NUCLEOTIDE SEQUENCE [LARGE SCALE GENOMIC DNA]</scope>
</reference>
<dbReference type="PROSITE" id="PS00028">
    <property type="entry name" value="ZINC_FINGER_C2H2_1"/>
    <property type="match status" value="8"/>
</dbReference>
<keyword evidence="7" id="KW-0805">Transcription regulation</keyword>
<name>A0A8S1B2Y0_ARCPL</name>
<sequence length="964" mass="110634">MDEYFITALTKLNTHEYNELTIVLGNESCDLDSSVSSIVYAIFLNWQYNQIKCKVCTREHRPGSVKDDIFVPILNVDRSDYELKTEVAYLLRKYGIYESNLIFRDDHDMQILISRTKTKVVLVDHHVMANRDQFLIPLVTEIIDHRPLDKSKWPYKADTRSTIQTVGSCATLVAQRIKTLGALVAKDVDFFNAYPVCSKLLYATIILDTVNFSKEVNKARVLDEEIILFLESLIKPDDYTAERERTLDSLVRARSDVSKLTADQLLKKDVKVVSHVFVPCFPFLVKEFLKMPKALSAVNEALAREKCSVALLLGMDLTEGVQRDAAVYYPHKSQDTATEICKHLQEWTRPSLGLSAESLADVSNVNYFWQLNLSASPTDLRMESIVNTHLQDMYEKLTLKQFETKDSKPTLACYLCCARLQNCYQLSMNCLQSEELLTQMLSGKMLHPSNLKEVTPSMKLGTTPVIVETFEDLLYDVDGQVKVDSTQSSGVETEVKMVVNEVVEDSIPAGCIKEEPGTDDSFQDEDIEDEIPLDIVKHEFGLPSILKDKKPADQMENLKSSWMGELQTSEQGSSDAEENTRLLFKWQSEMAQLTRHMKTHIGKKTVKCNLCEKNFTSKTKLGIQILKDNKPADQIENLKSSLMGELKTVEQGSPDDEEKTRDYRSDGKVKCKQRVTTETTDSYTGKPYSCSYCGKAFVRRDHLTRHMKTHTSKELVKCNLSILPELKPLEQGSSDAEENSRDYRSNGKVKFKKCVKSKTTDTYVNKPYACRYCRKDFARRAHLVRHMYSHTGEKPLKCNLCEKSFTSKPSLANHIVQNHTHKKPFPCSKCDEGFMVQIRLNEHIVLKHVDWKSCVCEYCSEVYTSKTDLKHHVRSNHGEKPFKCDLCNNCYARHCDLLRHYPMHAGKKVYKCDVCPKSYTKRRCYLIHYRIHTGEKPYKCDICKKKFRAKSHVLKHIRNHMRSD</sequence>
<evidence type="ECO:0000259" key="11">
    <source>
        <dbReference type="PROSITE" id="PS50157"/>
    </source>
</evidence>
<dbReference type="InterPro" id="IPR038763">
    <property type="entry name" value="DHH_sf"/>
</dbReference>
<keyword evidence="8" id="KW-0804">Transcription</keyword>
<evidence type="ECO:0000256" key="9">
    <source>
        <dbReference type="ARBA" id="ARBA00023242"/>
    </source>
</evidence>
<feature type="domain" description="C2H2-type" evidence="11">
    <location>
        <begin position="938"/>
        <end position="964"/>
    </location>
</feature>
<protein>
    <recommendedName>
        <fullName evidence="11">C2H2-type domain-containing protein</fullName>
    </recommendedName>
</protein>
<feature type="domain" description="C2H2-type" evidence="11">
    <location>
        <begin position="825"/>
        <end position="853"/>
    </location>
</feature>
<dbReference type="Gene3D" id="3.10.310.20">
    <property type="entry name" value="DHHA2 domain"/>
    <property type="match status" value="1"/>
</dbReference>
<dbReference type="Pfam" id="PF02833">
    <property type="entry name" value="DHHA2"/>
    <property type="match status" value="1"/>
</dbReference>
<gene>
    <name evidence="12" type="ORF">APLA_LOCUS13349</name>
</gene>
<dbReference type="GO" id="GO:0000978">
    <property type="term" value="F:RNA polymerase II cis-regulatory region sequence-specific DNA binding"/>
    <property type="evidence" value="ECO:0007669"/>
    <property type="project" value="TreeGrafter"/>
</dbReference>
<dbReference type="InterPro" id="IPR038222">
    <property type="entry name" value="DHHA2_dom_sf"/>
</dbReference>
<evidence type="ECO:0000256" key="8">
    <source>
        <dbReference type="ARBA" id="ARBA00023163"/>
    </source>
</evidence>
<dbReference type="GO" id="GO:0005654">
    <property type="term" value="C:nucleoplasm"/>
    <property type="evidence" value="ECO:0007669"/>
    <property type="project" value="TreeGrafter"/>
</dbReference>
<feature type="domain" description="C2H2-type" evidence="11">
    <location>
        <begin position="882"/>
        <end position="909"/>
    </location>
</feature>